<dbReference type="KEGG" id="cber:B5D82_06455"/>
<keyword evidence="1" id="KW-0472">Membrane</keyword>
<gene>
    <name evidence="2" type="ORF">B5D82_06455</name>
</gene>
<organism evidence="2 3">
    <name type="scientific">Cognaticolwellia beringensis</name>
    <dbReference type="NCBI Taxonomy" id="1967665"/>
    <lineage>
        <taxon>Bacteria</taxon>
        <taxon>Pseudomonadati</taxon>
        <taxon>Pseudomonadota</taxon>
        <taxon>Gammaproteobacteria</taxon>
        <taxon>Alteromonadales</taxon>
        <taxon>Colwelliaceae</taxon>
        <taxon>Cognaticolwellia</taxon>
    </lineage>
</organism>
<dbReference type="RefSeq" id="WP_081150070.1">
    <property type="nucleotide sequence ID" value="NZ_CP020465.1"/>
</dbReference>
<dbReference type="InterPro" id="IPR046703">
    <property type="entry name" value="DUF6776"/>
</dbReference>
<dbReference type="Pfam" id="PF20567">
    <property type="entry name" value="DUF6776"/>
    <property type="match status" value="1"/>
</dbReference>
<keyword evidence="1" id="KW-1133">Transmembrane helix</keyword>
<dbReference type="OrthoDB" id="7056878at2"/>
<proteinExistence type="predicted"/>
<evidence type="ECO:0000313" key="3">
    <source>
        <dbReference type="Proteomes" id="UP000202259"/>
    </source>
</evidence>
<keyword evidence="1" id="KW-0812">Transmembrane</keyword>
<name>A0A222G6E8_9GAMM</name>
<protein>
    <submittedName>
        <fullName evidence="2">Uncharacterized protein</fullName>
    </submittedName>
</protein>
<dbReference type="AlphaFoldDB" id="A0A222G6E8"/>
<reference evidence="2 3" key="1">
    <citation type="submission" date="2017-08" db="EMBL/GenBank/DDBJ databases">
        <title>Complete genome of Colwellia sp. NB097-1, a psychrophile bacterium ioslated from Bering Sea.</title>
        <authorList>
            <person name="Chen X."/>
        </authorList>
    </citation>
    <scope>NUCLEOTIDE SEQUENCE [LARGE SCALE GENOMIC DNA]</scope>
    <source>
        <strain evidence="2 3">NB097-1</strain>
    </source>
</reference>
<feature type="transmembrane region" description="Helical" evidence="1">
    <location>
        <begin position="16"/>
        <end position="37"/>
    </location>
</feature>
<accession>A0A222G6E8</accession>
<sequence>MNWLAKINFSTVVKRLGTFSSAILLLVIVAVLLFCGYRLGNFYHGYQTQTLAQQQTRLDFIYQQLVEKTQRINTLEVELEVERMANTRSQQTLKSIEQEHFQVKKELAFYEKVMAPEKQANGLVIDGVNLTKSESPAHYRFQVVLVQQLLRKRYAKGYIELSITGSLNNKPTSIALSELSTADKKDLSFSFQYFQIISGELTLPDNFIPETINVAAILPKSKWQKYNRIDHSYPWLKSVDNITQSQP</sequence>
<dbReference type="Proteomes" id="UP000202259">
    <property type="component" value="Chromosome"/>
</dbReference>
<evidence type="ECO:0000256" key="1">
    <source>
        <dbReference type="SAM" id="Phobius"/>
    </source>
</evidence>
<evidence type="ECO:0000313" key="2">
    <source>
        <dbReference type="EMBL" id="ASP47429.1"/>
    </source>
</evidence>
<keyword evidence="3" id="KW-1185">Reference proteome</keyword>
<dbReference type="EMBL" id="CP020465">
    <property type="protein sequence ID" value="ASP47429.1"/>
    <property type="molecule type" value="Genomic_DNA"/>
</dbReference>